<sequence>MRAPETHYARTGDVEIAYQTVGDGPVDLVWAFGLMTHLEVKWEEPSLTAMLEELSRFTRLILFDRRGCGLSDRGDRHLAPTLEERVQDVVAVLDAVGSERASFFGVSEGCALAALFASMHPQRTERIILYGGISRLLRDGDHPWGVLDETEYDAAFGPVFQHWGTPEGATAQVSLIAPSAADDPDYLAWFARQQRLALSRDAVVRFMDTAKRYDLDDVFQTVRAPTLVVHRSGDTVVPTSSARRIASRIPGARLVELPGVDHLPYVGDAASIVDAVREFLGVPAPPAPTDHRLVTLLATDAHDPDSLALVRRHARRWDGVEVTTASGDGAIRFDSATHAVRCGLGVVRAAHDGGVALRAAVHTGECEVGGPIVRGPASRVPAALLRHGPPGRVVVSGTVRDVVPGSGIVFAAEQRVRLPDPLGEITMTTVAVPGEEEAGRTPEQVFRRDGEYWTVAFEGRVVTLRDSKGMHDLATLLAEPGRERHVLDLCAGEAGAAPRTAPSQEVVDGQARADYRRRLAELDEAVREAEALGGSTEALVEERDWLVRELATAYGVGGRVRTVPDDAERARKAVYRRVADALRRIEQAHPELGRHLRHSVHTGTYCSYDPERALRWVTGGA</sequence>
<dbReference type="InterPro" id="IPR029787">
    <property type="entry name" value="Nucleotide_cyclase"/>
</dbReference>
<dbReference type="AlphaFoldDB" id="A0A2M9BJY6"/>
<evidence type="ECO:0000313" key="3">
    <source>
        <dbReference type="Proteomes" id="UP000230842"/>
    </source>
</evidence>
<dbReference type="OrthoDB" id="27092at2"/>
<dbReference type="Pfam" id="PF00561">
    <property type="entry name" value="Abhydrolase_1"/>
    <property type="match status" value="1"/>
</dbReference>
<dbReference type="RefSeq" id="WP_100414887.1">
    <property type="nucleotide sequence ID" value="NZ_PGEZ01000001.1"/>
</dbReference>
<dbReference type="InterPro" id="IPR050471">
    <property type="entry name" value="AB_hydrolase"/>
</dbReference>
<dbReference type="EMBL" id="PGEZ01000001">
    <property type="protein sequence ID" value="PJJ58222.1"/>
    <property type="molecule type" value="Genomic_DNA"/>
</dbReference>
<dbReference type="InterPro" id="IPR000073">
    <property type="entry name" value="AB_hydrolase_1"/>
</dbReference>
<keyword evidence="3" id="KW-1185">Reference proteome</keyword>
<proteinExistence type="predicted"/>
<dbReference type="InterPro" id="IPR029058">
    <property type="entry name" value="AB_hydrolase_fold"/>
</dbReference>
<dbReference type="PRINTS" id="PR00111">
    <property type="entry name" value="ABHYDROLASE"/>
</dbReference>
<name>A0A2M9BJY6_9ACTN</name>
<dbReference type="SUPFAM" id="SSF53474">
    <property type="entry name" value="alpha/beta-Hydrolases"/>
    <property type="match status" value="1"/>
</dbReference>
<dbReference type="GO" id="GO:0003824">
    <property type="term" value="F:catalytic activity"/>
    <property type="evidence" value="ECO:0007669"/>
    <property type="project" value="UniProtKB-ARBA"/>
</dbReference>
<dbReference type="Gene3D" id="3.30.70.1230">
    <property type="entry name" value="Nucleotide cyclase"/>
    <property type="match status" value="1"/>
</dbReference>
<dbReference type="PANTHER" id="PTHR43433">
    <property type="entry name" value="HYDROLASE, ALPHA/BETA FOLD FAMILY PROTEIN"/>
    <property type="match status" value="1"/>
</dbReference>
<gene>
    <name evidence="2" type="ORF">CLV56_2468</name>
</gene>
<evidence type="ECO:0000259" key="1">
    <source>
        <dbReference type="Pfam" id="PF00561"/>
    </source>
</evidence>
<comment type="caution">
    <text evidence="2">The sequence shown here is derived from an EMBL/GenBank/DDBJ whole genome shotgun (WGS) entry which is preliminary data.</text>
</comment>
<protein>
    <submittedName>
        <fullName evidence="2">Pimeloyl-ACP methyl ester carboxylesterase</fullName>
    </submittedName>
</protein>
<reference evidence="2 3" key="1">
    <citation type="submission" date="2017-11" db="EMBL/GenBank/DDBJ databases">
        <title>Genomic Encyclopedia of Archaeal and Bacterial Type Strains, Phase II (KMG-II): From Individual Species to Whole Genera.</title>
        <authorList>
            <person name="Goeker M."/>
        </authorList>
    </citation>
    <scope>NUCLEOTIDE SEQUENCE [LARGE SCALE GENOMIC DNA]</scope>
    <source>
        <strain evidence="2 3">DSM 27763</strain>
    </source>
</reference>
<evidence type="ECO:0000313" key="2">
    <source>
        <dbReference type="EMBL" id="PJJ58222.1"/>
    </source>
</evidence>
<dbReference type="Gene3D" id="3.40.50.1820">
    <property type="entry name" value="alpha/beta hydrolase"/>
    <property type="match status" value="1"/>
</dbReference>
<accession>A0A2M9BJY6</accession>
<feature type="domain" description="AB hydrolase-1" evidence="1">
    <location>
        <begin position="50"/>
        <end position="266"/>
    </location>
</feature>
<organism evidence="2 3">
    <name type="scientific">Mumia flava</name>
    <dbReference type="NCBI Taxonomy" id="1348852"/>
    <lineage>
        <taxon>Bacteria</taxon>
        <taxon>Bacillati</taxon>
        <taxon>Actinomycetota</taxon>
        <taxon>Actinomycetes</taxon>
        <taxon>Propionibacteriales</taxon>
        <taxon>Nocardioidaceae</taxon>
        <taxon>Mumia</taxon>
    </lineage>
</organism>
<dbReference type="Proteomes" id="UP000230842">
    <property type="component" value="Unassembled WGS sequence"/>
</dbReference>
<dbReference type="SUPFAM" id="SSF55073">
    <property type="entry name" value="Nucleotide cyclase"/>
    <property type="match status" value="1"/>
</dbReference>
<dbReference type="PANTHER" id="PTHR43433:SF8">
    <property type="entry name" value="BIFUNCTIONAL LIPASE_ADENYLATE CYCLASE LIPJ"/>
    <property type="match status" value="1"/>
</dbReference>